<name>A0A0D8FTS8_9ACTN</name>
<evidence type="ECO:0008006" key="4">
    <source>
        <dbReference type="Google" id="ProtNLM"/>
    </source>
</evidence>
<accession>A0A0D8FTS8</accession>
<dbReference type="eggNOG" id="ENOG5033EMR">
    <property type="taxonomic scope" value="Bacteria"/>
</dbReference>
<comment type="caution">
    <text evidence="2">The sequence shown here is derived from an EMBL/GenBank/DDBJ whole genome shotgun (WGS) entry which is preliminary data.</text>
</comment>
<gene>
    <name evidence="2" type="ORF">FEAC_26220</name>
</gene>
<evidence type="ECO:0000313" key="3">
    <source>
        <dbReference type="Proteomes" id="UP000032336"/>
    </source>
</evidence>
<reference evidence="2 3" key="1">
    <citation type="submission" date="2015-01" db="EMBL/GenBank/DDBJ databases">
        <title>Draft genome of the acidophilic iron oxidizer Ferrimicrobium acidiphilum strain T23.</title>
        <authorList>
            <person name="Poehlein A."/>
            <person name="Eisen S."/>
            <person name="Schloemann M."/>
            <person name="Johnson B.D."/>
            <person name="Daniel R."/>
            <person name="Muehling M."/>
        </authorList>
    </citation>
    <scope>NUCLEOTIDE SEQUENCE [LARGE SCALE GENOMIC DNA]</scope>
    <source>
        <strain evidence="2 3">T23</strain>
    </source>
</reference>
<dbReference type="EMBL" id="JXUW01000033">
    <property type="protein sequence ID" value="KJE75662.1"/>
    <property type="molecule type" value="Genomic_DNA"/>
</dbReference>
<sequence length="183" mass="20455">MRNSPVLGEYRSLKDDYPLLTERLSFGISATVVCPLKSSVRKKTAGLPHISNQPVHPGEVCVHKKIATFEGDAGVKLGQALLYGSPGWHKLYSHARHTIEGFNGYLKDADHGALHDGGRRRARGFTNHYLFTTLIVVAASIRKIKSFLQDKLKGTATPSRSRKPRRRDRLGNYWTHEEPSPKS</sequence>
<dbReference type="AlphaFoldDB" id="A0A0D8FTS8"/>
<organism evidence="2 3">
    <name type="scientific">Ferrimicrobium acidiphilum DSM 19497</name>
    <dbReference type="NCBI Taxonomy" id="1121877"/>
    <lineage>
        <taxon>Bacteria</taxon>
        <taxon>Bacillati</taxon>
        <taxon>Actinomycetota</taxon>
        <taxon>Acidimicrobiia</taxon>
        <taxon>Acidimicrobiales</taxon>
        <taxon>Acidimicrobiaceae</taxon>
        <taxon>Ferrimicrobium</taxon>
    </lineage>
</organism>
<proteinExistence type="predicted"/>
<dbReference type="Proteomes" id="UP000032336">
    <property type="component" value="Unassembled WGS sequence"/>
</dbReference>
<protein>
    <recommendedName>
        <fullName evidence="4">Transposase DDE domain-containing protein</fullName>
    </recommendedName>
</protein>
<feature type="region of interest" description="Disordered" evidence="1">
    <location>
        <begin position="154"/>
        <end position="183"/>
    </location>
</feature>
<keyword evidence="3" id="KW-1185">Reference proteome</keyword>
<evidence type="ECO:0000313" key="2">
    <source>
        <dbReference type="EMBL" id="KJE75662.1"/>
    </source>
</evidence>
<evidence type="ECO:0000256" key="1">
    <source>
        <dbReference type="SAM" id="MobiDB-lite"/>
    </source>
</evidence>